<feature type="chain" id="PRO_5003051493" evidence="2">
    <location>
        <begin position="19"/>
        <end position="119"/>
    </location>
</feature>
<keyword evidence="2" id="KW-0732">Signal</keyword>
<dbReference type="HOGENOM" id="CLU_2062804_0_0_1"/>
<dbReference type="AlphaFoldDB" id="D3UEL6"/>
<dbReference type="Proteomes" id="UP000000286">
    <property type="component" value="Chromosome II"/>
</dbReference>
<organism evidence="3 4">
    <name type="scientific">Saccharomyces cerevisiae (strain Lalvin EC1118 / Prise de mousse)</name>
    <name type="common">Baker's yeast</name>
    <dbReference type="NCBI Taxonomy" id="643680"/>
    <lineage>
        <taxon>Eukaryota</taxon>
        <taxon>Fungi</taxon>
        <taxon>Dikarya</taxon>
        <taxon>Ascomycota</taxon>
        <taxon>Saccharomycotina</taxon>
        <taxon>Saccharomycetes</taxon>
        <taxon>Saccharomycetales</taxon>
        <taxon>Saccharomycetaceae</taxon>
        <taxon>Saccharomyces</taxon>
    </lineage>
</organism>
<evidence type="ECO:0000256" key="1">
    <source>
        <dbReference type="SAM" id="Phobius"/>
    </source>
</evidence>
<reference evidence="3 4" key="1">
    <citation type="journal article" date="2009" name="Proc. Natl. Acad. Sci. U.S.A.">
        <title>Eukaryote-to-eukaryote gene transfer events revealed by the genome sequence of the wine yeast Saccharomyces cerevisiae EC1118.</title>
        <authorList>
            <person name="Novo M."/>
            <person name="Bigey F."/>
            <person name="Beyne E."/>
            <person name="Galeote V."/>
            <person name="Gavory F."/>
            <person name="Mallet S."/>
            <person name="Cambot B."/>
            <person name="Legras J.L."/>
            <person name="Wincker P."/>
            <person name="Casaregola S."/>
            <person name="Dequin S."/>
        </authorList>
    </citation>
    <scope>NUCLEOTIDE SEQUENCE [LARGE SCALE GENOMIC DNA]</scope>
    <source>
        <strain evidence="4">Lalvin EC1118 / Prise de mousse</strain>
    </source>
</reference>
<evidence type="ECO:0000256" key="2">
    <source>
        <dbReference type="SAM" id="SignalP"/>
    </source>
</evidence>
<accession>D3UEL6</accession>
<gene>
    <name evidence="3" type="ORF">EC1118_1B15_2751g</name>
</gene>
<keyword evidence="1" id="KW-0472">Membrane</keyword>
<keyword evidence="1" id="KW-1133">Transmembrane helix</keyword>
<dbReference type="SMR" id="D3UEL6"/>
<protein>
    <submittedName>
        <fullName evidence="3">EC1118_1B15_2751p</fullName>
    </submittedName>
</protein>
<feature type="signal peptide" evidence="2">
    <location>
        <begin position="1"/>
        <end position="18"/>
    </location>
</feature>
<keyword evidence="1" id="KW-0812">Transmembrane</keyword>
<evidence type="ECO:0000313" key="3">
    <source>
        <dbReference type="EMBL" id="CBK39196.1"/>
    </source>
</evidence>
<dbReference type="EMBL" id="FN393060">
    <property type="protein sequence ID" value="CBK39196.1"/>
    <property type="molecule type" value="Genomic_DNA"/>
</dbReference>
<name>D3UEL6_YEAS8</name>
<feature type="transmembrane region" description="Helical" evidence="1">
    <location>
        <begin position="79"/>
        <end position="104"/>
    </location>
</feature>
<proteinExistence type="predicted"/>
<evidence type="ECO:0000313" key="4">
    <source>
        <dbReference type="Proteomes" id="UP000000286"/>
    </source>
</evidence>
<sequence>MPPHIFIAFCILECFVETLSGNSKLGILGRSNVNSSAINGGAWSALESGIDESVARGSSTGIFTIWKIFSLLKAIEINYVFPLVYLFCVVFQFLSLGCYLSIFFRKTKSEEAKKRTSLY</sequence>